<keyword evidence="3" id="KW-1185">Reference proteome</keyword>
<sequence length="354" mass="37334">MDGGTPPPAQSEMPPSPPSSALRASPESCNSSYDKTSPPITPRRTTDPMPSALSPHLPLSASNISRPRNRSPFSRSHLRSRSSLSLTPPAMVRAHSMPVVDTGGRIIMPTAVRPSSPLGPPGSSRAPSRRFRDDTFPSSSGGYKSGLADTGGRPIENGNLDRSPKNEFSLNAHNGAAFPGNSFQLRRRPVSPLRQLSQAPSFGGFSVPTWSNSSPLSSHAKYNEPHPLSSNYPGSFSSGSSIPSTPTSCRSRSPSISSLETIEDTPDAEEAALEAERVAKLRAAADAVDAATNGSTSDDNNPPRSNSLDVPGSGGRAGVIGSGPGFGLRDKRKRWSVCGAERRGDLDLETIWED</sequence>
<feature type="compositionally biased region" description="Low complexity" evidence="1">
    <location>
        <begin position="227"/>
        <end position="258"/>
    </location>
</feature>
<feature type="compositionally biased region" description="Acidic residues" evidence="1">
    <location>
        <begin position="261"/>
        <end position="271"/>
    </location>
</feature>
<proteinExistence type="predicted"/>
<feature type="region of interest" description="Disordered" evidence="1">
    <location>
        <begin position="213"/>
        <end position="271"/>
    </location>
</feature>
<gene>
    <name evidence="2" type="ORF">GP486_001263</name>
</gene>
<evidence type="ECO:0000313" key="3">
    <source>
        <dbReference type="Proteomes" id="UP000750711"/>
    </source>
</evidence>
<comment type="caution">
    <text evidence="2">The sequence shown here is derived from an EMBL/GenBank/DDBJ whole genome shotgun (WGS) entry which is preliminary data.</text>
</comment>
<dbReference type="Proteomes" id="UP000750711">
    <property type="component" value="Unassembled WGS sequence"/>
</dbReference>
<feature type="compositionally biased region" description="Pro residues" evidence="1">
    <location>
        <begin position="1"/>
        <end position="18"/>
    </location>
</feature>
<feature type="compositionally biased region" description="Low complexity" evidence="1">
    <location>
        <begin position="19"/>
        <end position="28"/>
    </location>
</feature>
<feature type="region of interest" description="Disordered" evidence="1">
    <location>
        <begin position="284"/>
        <end position="328"/>
    </location>
</feature>
<dbReference type="EMBL" id="JAGHQM010000105">
    <property type="protein sequence ID" value="KAH0565345.1"/>
    <property type="molecule type" value="Genomic_DNA"/>
</dbReference>
<reference evidence="2" key="1">
    <citation type="submission" date="2021-03" db="EMBL/GenBank/DDBJ databases">
        <title>Comparative genomics and phylogenomic investigation of the class Geoglossomycetes provide insights into ecological specialization and systematics.</title>
        <authorList>
            <person name="Melie T."/>
            <person name="Pirro S."/>
            <person name="Miller A.N."/>
            <person name="Quandt A."/>
        </authorList>
    </citation>
    <scope>NUCLEOTIDE SEQUENCE</scope>
    <source>
        <strain evidence="2">CAQ_001_2017</strain>
    </source>
</reference>
<feature type="region of interest" description="Disordered" evidence="1">
    <location>
        <begin position="1"/>
        <end position="183"/>
    </location>
</feature>
<evidence type="ECO:0008006" key="4">
    <source>
        <dbReference type="Google" id="ProtNLM"/>
    </source>
</evidence>
<feature type="compositionally biased region" description="Polar residues" evidence="1">
    <location>
        <begin position="292"/>
        <end position="308"/>
    </location>
</feature>
<evidence type="ECO:0000313" key="2">
    <source>
        <dbReference type="EMBL" id="KAH0565345.1"/>
    </source>
</evidence>
<feature type="compositionally biased region" description="Gly residues" evidence="1">
    <location>
        <begin position="312"/>
        <end position="326"/>
    </location>
</feature>
<protein>
    <recommendedName>
        <fullName evidence="4">Basic proline-rich protein</fullName>
    </recommendedName>
</protein>
<dbReference type="AlphaFoldDB" id="A0A9P8LGC2"/>
<feature type="compositionally biased region" description="Low complexity" evidence="1">
    <location>
        <begin position="48"/>
        <end position="86"/>
    </location>
</feature>
<feature type="compositionally biased region" description="Low complexity" evidence="1">
    <location>
        <begin position="113"/>
        <end position="126"/>
    </location>
</feature>
<evidence type="ECO:0000256" key="1">
    <source>
        <dbReference type="SAM" id="MobiDB-lite"/>
    </source>
</evidence>
<name>A0A9P8LGC2_9PEZI</name>
<accession>A0A9P8LGC2</accession>
<organism evidence="2 3">
    <name type="scientific">Trichoglossum hirsutum</name>
    <dbReference type="NCBI Taxonomy" id="265104"/>
    <lineage>
        <taxon>Eukaryota</taxon>
        <taxon>Fungi</taxon>
        <taxon>Dikarya</taxon>
        <taxon>Ascomycota</taxon>
        <taxon>Pezizomycotina</taxon>
        <taxon>Geoglossomycetes</taxon>
        <taxon>Geoglossales</taxon>
        <taxon>Geoglossaceae</taxon>
        <taxon>Trichoglossum</taxon>
    </lineage>
</organism>